<feature type="transmembrane region" description="Helical" evidence="10">
    <location>
        <begin position="313"/>
        <end position="338"/>
    </location>
</feature>
<dbReference type="FunFam" id="1.20.1560.10:FF:000010">
    <property type="entry name" value="Multidrug resistance-associated ABC transporter"/>
    <property type="match status" value="1"/>
</dbReference>
<dbReference type="InterPro" id="IPR044746">
    <property type="entry name" value="ABCC_6TM_D1"/>
</dbReference>
<dbReference type="InterPro" id="IPR036640">
    <property type="entry name" value="ABC1_TM_sf"/>
</dbReference>
<keyword evidence="8 10" id="KW-1133">Transmembrane helix</keyword>
<dbReference type="EMBL" id="LODT01000028">
    <property type="protein sequence ID" value="KYQ92779.1"/>
    <property type="molecule type" value="Genomic_DNA"/>
</dbReference>
<dbReference type="Gene3D" id="3.40.50.300">
    <property type="entry name" value="P-loop containing nucleotide triphosphate hydrolases"/>
    <property type="match status" value="2"/>
</dbReference>
<evidence type="ECO:0000313" key="14">
    <source>
        <dbReference type="Proteomes" id="UP000076078"/>
    </source>
</evidence>
<protein>
    <submittedName>
        <fullName evidence="13">ABC transporter C family protein</fullName>
    </submittedName>
</protein>
<dbReference type="PROSITE" id="PS00211">
    <property type="entry name" value="ABC_TRANSPORTER_1"/>
    <property type="match status" value="2"/>
</dbReference>
<keyword evidence="7" id="KW-0067">ATP-binding</keyword>
<dbReference type="GO" id="GO:0030587">
    <property type="term" value="P:sorocarp development"/>
    <property type="evidence" value="ECO:0007669"/>
    <property type="project" value="UniProtKB-ARBA"/>
</dbReference>
<feature type="transmembrane region" description="Helical" evidence="10">
    <location>
        <begin position="129"/>
        <end position="149"/>
    </location>
</feature>
<feature type="transmembrane region" description="Helical" evidence="10">
    <location>
        <begin position="1098"/>
        <end position="1116"/>
    </location>
</feature>
<feature type="domain" description="ABC transmembrane type-1" evidence="12">
    <location>
        <begin position="871"/>
        <end position="1149"/>
    </location>
</feature>
<feature type="transmembrane region" description="Helical" evidence="10">
    <location>
        <begin position="220"/>
        <end position="246"/>
    </location>
</feature>
<dbReference type="GO" id="GO:0140359">
    <property type="term" value="F:ABC-type transporter activity"/>
    <property type="evidence" value="ECO:0007669"/>
    <property type="project" value="InterPro"/>
</dbReference>
<feature type="domain" description="ABC transmembrane type-1" evidence="12">
    <location>
        <begin position="97"/>
        <end position="375"/>
    </location>
</feature>
<evidence type="ECO:0000256" key="5">
    <source>
        <dbReference type="ARBA" id="ARBA00022737"/>
    </source>
</evidence>
<dbReference type="InParanoid" id="A0A151ZFT5"/>
<evidence type="ECO:0000256" key="6">
    <source>
        <dbReference type="ARBA" id="ARBA00022741"/>
    </source>
</evidence>
<evidence type="ECO:0000256" key="1">
    <source>
        <dbReference type="ARBA" id="ARBA00004141"/>
    </source>
</evidence>
<accession>A0A151ZFT5</accession>
<dbReference type="OMA" id="KCIFAYL"/>
<dbReference type="CDD" id="cd03244">
    <property type="entry name" value="ABCC_MRP_domain2"/>
    <property type="match status" value="1"/>
</dbReference>
<dbReference type="OrthoDB" id="29192at2759"/>
<name>A0A151ZFT5_TIELA</name>
<dbReference type="CDD" id="cd18580">
    <property type="entry name" value="ABC_6TM_ABCC_D2"/>
    <property type="match status" value="1"/>
</dbReference>
<dbReference type="PANTHER" id="PTHR24223:SF172">
    <property type="entry name" value="ABC TRANSPORTER C FAMILY MEMBER 1-RELATED"/>
    <property type="match status" value="1"/>
</dbReference>
<evidence type="ECO:0000259" key="11">
    <source>
        <dbReference type="PROSITE" id="PS50893"/>
    </source>
</evidence>
<dbReference type="PANTHER" id="PTHR24223">
    <property type="entry name" value="ATP-BINDING CASSETTE SUB-FAMILY C"/>
    <property type="match status" value="1"/>
</dbReference>
<feature type="domain" description="ABC transporter" evidence="11">
    <location>
        <begin position="1230"/>
        <end position="1464"/>
    </location>
</feature>
<evidence type="ECO:0000256" key="9">
    <source>
        <dbReference type="ARBA" id="ARBA00023136"/>
    </source>
</evidence>
<dbReference type="InterPro" id="IPR011527">
    <property type="entry name" value="ABC1_TM_dom"/>
</dbReference>
<dbReference type="SUPFAM" id="SSF52540">
    <property type="entry name" value="P-loop containing nucleoside triphosphate hydrolases"/>
    <property type="match status" value="2"/>
</dbReference>
<dbReference type="InterPro" id="IPR003439">
    <property type="entry name" value="ABC_transporter-like_ATP-bd"/>
</dbReference>
<dbReference type="FunFam" id="3.40.50.300:FF:000610">
    <property type="entry name" value="Multidrug resistance-associated ABC transporter"/>
    <property type="match status" value="1"/>
</dbReference>
<evidence type="ECO:0000256" key="7">
    <source>
        <dbReference type="ARBA" id="ARBA00022840"/>
    </source>
</evidence>
<dbReference type="GO" id="GO:0016020">
    <property type="term" value="C:membrane"/>
    <property type="evidence" value="ECO:0007669"/>
    <property type="project" value="UniProtKB-SubCell"/>
</dbReference>
<dbReference type="InterPro" id="IPR003593">
    <property type="entry name" value="AAA+_ATPase"/>
</dbReference>
<dbReference type="InterPro" id="IPR027417">
    <property type="entry name" value="P-loop_NTPase"/>
</dbReference>
<dbReference type="SMART" id="SM00382">
    <property type="entry name" value="AAA"/>
    <property type="match status" value="2"/>
</dbReference>
<dbReference type="SUPFAM" id="SSF90123">
    <property type="entry name" value="ABC transporter transmembrane region"/>
    <property type="match status" value="2"/>
</dbReference>
<comment type="subcellular location">
    <subcellularLocation>
        <location evidence="1">Membrane</location>
        <topology evidence="1">Multi-pass membrane protein</topology>
    </subcellularLocation>
</comment>
<dbReference type="Proteomes" id="UP000076078">
    <property type="component" value="Unassembled WGS sequence"/>
</dbReference>
<dbReference type="Pfam" id="PF00005">
    <property type="entry name" value="ABC_tran"/>
    <property type="match status" value="2"/>
</dbReference>
<feature type="transmembrane region" description="Helical" evidence="10">
    <location>
        <begin position="1010"/>
        <end position="1028"/>
    </location>
</feature>
<feature type="transmembrane region" description="Helical" evidence="10">
    <location>
        <begin position="909"/>
        <end position="932"/>
    </location>
</feature>
<dbReference type="GO" id="GO:0016887">
    <property type="term" value="F:ATP hydrolysis activity"/>
    <property type="evidence" value="ECO:0007669"/>
    <property type="project" value="InterPro"/>
</dbReference>
<evidence type="ECO:0000256" key="4">
    <source>
        <dbReference type="ARBA" id="ARBA00022692"/>
    </source>
</evidence>
<evidence type="ECO:0000259" key="12">
    <source>
        <dbReference type="PROSITE" id="PS50929"/>
    </source>
</evidence>
<dbReference type="PROSITE" id="PS50929">
    <property type="entry name" value="ABC_TM1F"/>
    <property type="match status" value="2"/>
</dbReference>
<feature type="transmembrane region" description="Helical" evidence="10">
    <location>
        <begin position="94"/>
        <end position="117"/>
    </location>
</feature>
<evidence type="ECO:0000256" key="2">
    <source>
        <dbReference type="ARBA" id="ARBA00009726"/>
    </source>
</evidence>
<dbReference type="InterPro" id="IPR017871">
    <property type="entry name" value="ABC_transporter-like_CS"/>
</dbReference>
<evidence type="ECO:0000256" key="10">
    <source>
        <dbReference type="SAM" id="Phobius"/>
    </source>
</evidence>
<dbReference type="CDD" id="cd03250">
    <property type="entry name" value="ABCC_MRP_domain1"/>
    <property type="match status" value="1"/>
</dbReference>
<keyword evidence="3" id="KW-0813">Transport</keyword>
<comment type="caution">
    <text evidence="13">The sequence shown here is derived from an EMBL/GenBank/DDBJ whole genome shotgun (WGS) entry which is preliminary data.</text>
</comment>
<organism evidence="13 14">
    <name type="scientific">Tieghemostelium lacteum</name>
    <name type="common">Slime mold</name>
    <name type="synonym">Dictyostelium lacteum</name>
    <dbReference type="NCBI Taxonomy" id="361077"/>
    <lineage>
        <taxon>Eukaryota</taxon>
        <taxon>Amoebozoa</taxon>
        <taxon>Evosea</taxon>
        <taxon>Eumycetozoa</taxon>
        <taxon>Dictyostelia</taxon>
        <taxon>Dictyosteliales</taxon>
        <taxon>Raperosteliaceae</taxon>
        <taxon>Tieghemostelium</taxon>
    </lineage>
</organism>
<gene>
    <name evidence="13" type="ORF">DLAC_05358</name>
</gene>
<evidence type="ECO:0000256" key="3">
    <source>
        <dbReference type="ARBA" id="ARBA00022448"/>
    </source>
</evidence>
<proteinExistence type="inferred from homology"/>
<evidence type="ECO:0000256" key="8">
    <source>
        <dbReference type="ARBA" id="ARBA00022989"/>
    </source>
</evidence>
<dbReference type="Gene3D" id="1.20.1560.10">
    <property type="entry name" value="ABC transporter type 1, transmembrane domain"/>
    <property type="match status" value="2"/>
</dbReference>
<evidence type="ECO:0000313" key="13">
    <source>
        <dbReference type="EMBL" id="KYQ92779.1"/>
    </source>
</evidence>
<dbReference type="InterPro" id="IPR050173">
    <property type="entry name" value="ABC_transporter_C-like"/>
</dbReference>
<keyword evidence="5" id="KW-0677">Repeat</keyword>
<keyword evidence="6" id="KW-0547">Nucleotide-binding</keyword>
<dbReference type="InterPro" id="IPR044726">
    <property type="entry name" value="ABCC_6TM_D2"/>
</dbReference>
<comment type="similarity">
    <text evidence="2">Belongs to the ABC transporter superfamily. ABCC family. Conjugate transporter (TC 3.A.1.208) subfamily.</text>
</comment>
<feature type="domain" description="ABC transporter" evidence="11">
    <location>
        <begin position="486"/>
        <end position="707"/>
    </location>
</feature>
<keyword evidence="14" id="KW-1185">Reference proteome</keyword>
<feature type="transmembrane region" description="Helical" evidence="10">
    <location>
        <begin position="865"/>
        <end position="889"/>
    </location>
</feature>
<dbReference type="GO" id="GO:0005524">
    <property type="term" value="F:ATP binding"/>
    <property type="evidence" value="ECO:0007669"/>
    <property type="project" value="UniProtKB-KW"/>
</dbReference>
<dbReference type="CDD" id="cd18579">
    <property type="entry name" value="ABC_6TM_ABCC_D1"/>
    <property type="match status" value="1"/>
</dbReference>
<dbReference type="STRING" id="361077.A0A151ZFT5"/>
<dbReference type="PROSITE" id="PS50893">
    <property type="entry name" value="ABC_TRANSPORTER_2"/>
    <property type="match status" value="2"/>
</dbReference>
<keyword evidence="9 10" id="KW-0472">Membrane</keyword>
<reference evidence="13 14" key="1">
    <citation type="submission" date="2015-12" db="EMBL/GenBank/DDBJ databases">
        <title>Dictyostelia acquired genes for synthesis and detection of signals that induce cell-type specialization by lateral gene transfer from prokaryotes.</title>
        <authorList>
            <person name="Gloeckner G."/>
            <person name="Schaap P."/>
        </authorList>
    </citation>
    <scope>NUCLEOTIDE SEQUENCE [LARGE SCALE GENOMIC DNA]</scope>
    <source>
        <strain evidence="13 14">TK</strain>
    </source>
</reference>
<dbReference type="Pfam" id="PF00664">
    <property type="entry name" value="ABC_membrane"/>
    <property type="match status" value="2"/>
</dbReference>
<keyword evidence="4 10" id="KW-0812">Transmembrane</keyword>
<sequence length="1470" mass="166119">MSSHDEVDDQKSKIYKDYSNEECPKNNANFIQKLLFNWVNGLIWRGYKRPLQLTDIYRLPQKYHAKEAIRYDLNFSLKYPIVTYIYKNIILKSYVYLIVKIFSAILSVAIPFALKMFINYIQSDDKETYIGWIICISLFLGSLSLTFAIEHCYWLGILTSTKVKTSLVCMVFEKMFHLSNCSRRTFTLGKIMNLISVDVDAFSKFFWNDCIDIFVNPLKIIGLLIFLCITVGVSGLVGFGLMLVTLPLNIFLNDKLCEHYAESLKYSDDRLQSISELVNGIRFLKIYAWESIFMEKISRERQKQMQCLARRNVFLIFIETINQLLGGFVLFITFLVYILLGNEFTASVAFTSLMIFVSLRSALQTLPDAFQKALGLKEASIRLETFLNARELNPEAMGNIQETFGDIEIIAGEFSWGDSLNSPRRHSQSSISTVDSTVKTKSKLNKRRSIVHSKSQLGLFQEDSSLSSEHDFIQQININSGTTARDRKKKLAFKESNGHSLHFRDLFFKAPSGKLTIICGPVGSGKSSLISALLGEMTKIEGVMSAPKSVGYASQIPFLQTMSIRDNILFGLPMDKSYYKKVIEACALDIDLSSMPGRDLTEIGEKGISLSGGQKQRISLARALYARPQCFLLDDPLNAVDTHVQKHLFKFCIQGLMRDTTCILITHQLQFLPYADHIVVVESGKVTQGTYEQLLDLGIDFKNIVDRRTRGNTLLIPNNLPRPNLIPLSGATTPPIIISNNNNNNNNSIPSTPEINLNHSPNFLSQKEHQMIIPLPNSPVGRLIQTESVPTHSPAITSMKAGNKPPLLVRNEFSLMNLEIDSVIANEENEEELKKLATLITEESRETGIVTWSVYKKYLKTSKSIGVLICSVLFYLLAQLVFQGASYWLTVWTKDRIQPHPEGIDHNLFYILVYGGFMVLFSIIYPLTIYLLSQFTLASSRNLHKNLLQAVIDAPSRFFDQNSSGRILNRFSVDTSEIDILTLKLISNILYCGSSVIVSLGLMIYVNYYIAAPVFILSFAYYFLQKLFRCSVRELKRMESISRSPMYSFLAEAYSGLSVIRAYGHTNRFIAEFGHKLDHYQRICFYAFSTHRWIETRLDLFASVIVLCASVFSIYSSDMNPGLAGFIVTTSFSLTGNLSWTVRCFSEFEVRMNSVERVISYTEIPSEAEMATFKRRRIRPYNSLANIKPSTSTSSFSNLEGAIEVQEISKSRSGSIAIPSPDHKFEYGEVIFKNVVVRYSDTKAPVLKEISFHIQPLEKIGIVGRTGSGKSTIAMSLLRLVECSAGSIIIDGCPTSAMDLKCLRKQIGVIPQEPLLLSGTLRSNIDPFNEHSDEEIWNALEKVNLKEIIKSQPQSIDTIIHGNDDIFSQGQKQLLSLCRVLIKDFKIILMDEATSALDFTSDALIKRVVKDNFKNATLLTIAHRLDTIMDYNKILVLHNGKVMEFDTPHNLMSDPTSRFSKLLASQNVQK</sequence>
<dbReference type="FunFam" id="3.40.50.300:FF:000997">
    <property type="entry name" value="Multidrug resistance-associated protein 1"/>
    <property type="match status" value="1"/>
</dbReference>